<comment type="similarity">
    <text evidence="1">Belongs to the LysR transcriptional regulatory family.</text>
</comment>
<dbReference type="SUPFAM" id="SSF53850">
    <property type="entry name" value="Periplasmic binding protein-like II"/>
    <property type="match status" value="1"/>
</dbReference>
<evidence type="ECO:0000259" key="5">
    <source>
        <dbReference type="Pfam" id="PF03466"/>
    </source>
</evidence>
<dbReference type="GO" id="GO:0003700">
    <property type="term" value="F:DNA-binding transcription factor activity"/>
    <property type="evidence" value="ECO:0007669"/>
    <property type="project" value="TreeGrafter"/>
</dbReference>
<dbReference type="CDD" id="cd08414">
    <property type="entry name" value="PBP2_LTTR_aromatics_like"/>
    <property type="match status" value="1"/>
</dbReference>
<evidence type="ECO:0000256" key="4">
    <source>
        <dbReference type="ARBA" id="ARBA00023163"/>
    </source>
</evidence>
<dbReference type="GO" id="GO:0032993">
    <property type="term" value="C:protein-DNA complex"/>
    <property type="evidence" value="ECO:0007669"/>
    <property type="project" value="TreeGrafter"/>
</dbReference>
<gene>
    <name evidence="6" type="ORF">EVA_20796</name>
</gene>
<proteinExistence type="inferred from homology"/>
<name>J9FNE4_9ZZZZ</name>
<dbReference type="GO" id="GO:0003677">
    <property type="term" value="F:DNA binding"/>
    <property type="evidence" value="ECO:0007669"/>
    <property type="project" value="UniProtKB-KW"/>
</dbReference>
<dbReference type="Gene3D" id="3.40.190.10">
    <property type="entry name" value="Periplasmic binding protein-like II"/>
    <property type="match status" value="2"/>
</dbReference>
<accession>J9FNE4</accession>
<keyword evidence="3" id="KW-0238">DNA-binding</keyword>
<feature type="non-terminal residue" evidence="6">
    <location>
        <position position="1"/>
    </location>
</feature>
<organism evidence="6">
    <name type="scientific">gut metagenome</name>
    <dbReference type="NCBI Taxonomy" id="749906"/>
    <lineage>
        <taxon>unclassified sequences</taxon>
        <taxon>metagenomes</taxon>
        <taxon>organismal metagenomes</taxon>
    </lineage>
</organism>
<dbReference type="PANTHER" id="PTHR30346">
    <property type="entry name" value="TRANSCRIPTIONAL DUAL REGULATOR HCAR-RELATED"/>
    <property type="match status" value="1"/>
</dbReference>
<evidence type="ECO:0000256" key="1">
    <source>
        <dbReference type="ARBA" id="ARBA00009437"/>
    </source>
</evidence>
<dbReference type="PANTHER" id="PTHR30346:SF0">
    <property type="entry name" value="HCA OPERON TRANSCRIPTIONAL ACTIVATOR HCAR"/>
    <property type="match status" value="1"/>
</dbReference>
<feature type="domain" description="LysR substrate-binding" evidence="5">
    <location>
        <begin position="3"/>
        <end position="136"/>
    </location>
</feature>
<protein>
    <submittedName>
        <fullName evidence="6">Protein containing LysR, substrate-binding domain protein</fullName>
    </submittedName>
</protein>
<evidence type="ECO:0000313" key="6">
    <source>
        <dbReference type="EMBL" id="EJW91097.1"/>
    </source>
</evidence>
<keyword evidence="4" id="KW-0804">Transcription</keyword>
<comment type="caution">
    <text evidence="6">The sequence shown here is derived from an EMBL/GenBank/DDBJ whole genome shotgun (WGS) entry which is preliminary data.</text>
</comment>
<reference evidence="6" key="1">
    <citation type="journal article" date="2012" name="PLoS ONE">
        <title>Gene sets for utilization of primary and secondary nutrition supplies in the distal gut of endangered iberian lynx.</title>
        <authorList>
            <person name="Alcaide M."/>
            <person name="Messina E."/>
            <person name="Richter M."/>
            <person name="Bargiela R."/>
            <person name="Peplies J."/>
            <person name="Huws S.A."/>
            <person name="Newbold C.J."/>
            <person name="Golyshin P.N."/>
            <person name="Simon M.A."/>
            <person name="Lopez G."/>
            <person name="Yakimov M.M."/>
            <person name="Ferrer M."/>
        </authorList>
    </citation>
    <scope>NUCLEOTIDE SEQUENCE</scope>
</reference>
<dbReference type="EMBL" id="AMCI01008399">
    <property type="protein sequence ID" value="EJW91097.1"/>
    <property type="molecule type" value="Genomic_DNA"/>
</dbReference>
<dbReference type="InterPro" id="IPR005119">
    <property type="entry name" value="LysR_subst-bd"/>
</dbReference>
<sequence>DYRLIERVPLVVALHGSHPFAQRKALRREELKGETLLYMSPSGTGYSTGDDYFLELYRKAGYQPNILLRSNDIESILMMVAAEVGISVLPGYCANRMDSAENLVFVPLLGEEETEEILAFWHRDDPSQPLAHFVAQL</sequence>
<evidence type="ECO:0000256" key="3">
    <source>
        <dbReference type="ARBA" id="ARBA00023125"/>
    </source>
</evidence>
<evidence type="ECO:0000256" key="2">
    <source>
        <dbReference type="ARBA" id="ARBA00023015"/>
    </source>
</evidence>
<dbReference type="AlphaFoldDB" id="J9FNE4"/>
<dbReference type="Pfam" id="PF03466">
    <property type="entry name" value="LysR_substrate"/>
    <property type="match status" value="1"/>
</dbReference>
<keyword evidence="2" id="KW-0805">Transcription regulation</keyword>